<keyword evidence="7" id="KW-1185">Reference proteome</keyword>
<comment type="subcellular location">
    <subcellularLocation>
        <location evidence="1">Cell membrane</location>
    </subcellularLocation>
</comment>
<evidence type="ECO:0000313" key="6">
    <source>
        <dbReference type="EMBL" id="MBD0380865.1"/>
    </source>
</evidence>
<name>A0A926KNB3_9BACL</name>
<dbReference type="EMBL" id="JACVVD010000003">
    <property type="protein sequence ID" value="MBD0380865.1"/>
    <property type="molecule type" value="Genomic_DNA"/>
</dbReference>
<accession>A0A926KNB3</accession>
<dbReference type="InterPro" id="IPR007892">
    <property type="entry name" value="CHASE4"/>
</dbReference>
<evidence type="ECO:0000313" key="7">
    <source>
        <dbReference type="Proteomes" id="UP000650466"/>
    </source>
</evidence>
<evidence type="ECO:0000256" key="3">
    <source>
        <dbReference type="ARBA" id="ARBA00023136"/>
    </source>
</evidence>
<evidence type="ECO:0000256" key="2">
    <source>
        <dbReference type="ARBA" id="ARBA00022475"/>
    </source>
</evidence>
<evidence type="ECO:0000256" key="4">
    <source>
        <dbReference type="SAM" id="Phobius"/>
    </source>
</evidence>
<reference evidence="6" key="1">
    <citation type="submission" date="2020-09" db="EMBL/GenBank/DDBJ databases">
        <title>Draft Genome Sequence of Paenibacillus sp. WST5.</title>
        <authorList>
            <person name="Bao Z."/>
        </authorList>
    </citation>
    <scope>NUCLEOTIDE SEQUENCE</scope>
    <source>
        <strain evidence="6">WST5</strain>
    </source>
</reference>
<keyword evidence="3 4" id="KW-0472">Membrane</keyword>
<dbReference type="GO" id="GO:0005886">
    <property type="term" value="C:plasma membrane"/>
    <property type="evidence" value="ECO:0007669"/>
    <property type="project" value="UniProtKB-SubCell"/>
</dbReference>
<keyword evidence="2" id="KW-1003">Cell membrane</keyword>
<dbReference type="Pfam" id="PF05228">
    <property type="entry name" value="CHASE4"/>
    <property type="match status" value="1"/>
</dbReference>
<feature type="domain" description="HAMP" evidence="5">
    <location>
        <begin position="165"/>
        <end position="218"/>
    </location>
</feature>
<dbReference type="Pfam" id="PF00672">
    <property type="entry name" value="HAMP"/>
    <property type="match status" value="1"/>
</dbReference>
<dbReference type="Gene3D" id="6.10.340.10">
    <property type="match status" value="1"/>
</dbReference>
<proteinExistence type="predicted"/>
<comment type="caution">
    <text evidence="6">The sequence shown here is derived from an EMBL/GenBank/DDBJ whole genome shotgun (WGS) entry which is preliminary data.</text>
</comment>
<organism evidence="6 7">
    <name type="scientific">Paenibacillus sedimenti</name>
    <dbReference type="NCBI Taxonomy" id="2770274"/>
    <lineage>
        <taxon>Bacteria</taxon>
        <taxon>Bacillati</taxon>
        <taxon>Bacillota</taxon>
        <taxon>Bacilli</taxon>
        <taxon>Bacillales</taxon>
        <taxon>Paenibacillaceae</taxon>
        <taxon>Paenibacillus</taxon>
    </lineage>
</organism>
<dbReference type="PROSITE" id="PS50885">
    <property type="entry name" value="HAMP"/>
    <property type="match status" value="1"/>
</dbReference>
<keyword evidence="4" id="KW-1133">Transmembrane helix</keyword>
<gene>
    <name evidence="6" type="ORF">ICC18_12110</name>
</gene>
<sequence>MLVQNQPEQLMHFAGPKDSNTGILMVNGMPMLIASLPIVTNAFEGPIEGTIIAGRYLDDDETERINKITHLNAQFRKYTGNLGIQMASVSRTIEQSSIWVENLSMNHVSVQSVVHDMFGEPVLWVKAEKTRDVYLKGRQTMFVMAAMLLVLILLVNAAIMSFINKHVVYRLQKLVHDMKAISSEQNLSLRVKVTGMDEVAELEKEFNKMMVSLEASQDKVRSKLTWIR</sequence>
<evidence type="ECO:0000256" key="1">
    <source>
        <dbReference type="ARBA" id="ARBA00004236"/>
    </source>
</evidence>
<dbReference type="InterPro" id="IPR003660">
    <property type="entry name" value="HAMP_dom"/>
</dbReference>
<dbReference type="CDD" id="cd06225">
    <property type="entry name" value="HAMP"/>
    <property type="match status" value="1"/>
</dbReference>
<dbReference type="GO" id="GO:0007165">
    <property type="term" value="P:signal transduction"/>
    <property type="evidence" value="ECO:0007669"/>
    <property type="project" value="InterPro"/>
</dbReference>
<dbReference type="Proteomes" id="UP000650466">
    <property type="component" value="Unassembled WGS sequence"/>
</dbReference>
<feature type="transmembrane region" description="Helical" evidence="4">
    <location>
        <begin position="141"/>
        <end position="163"/>
    </location>
</feature>
<dbReference type="AlphaFoldDB" id="A0A926KNB3"/>
<dbReference type="SMART" id="SM00304">
    <property type="entry name" value="HAMP"/>
    <property type="match status" value="1"/>
</dbReference>
<evidence type="ECO:0000259" key="5">
    <source>
        <dbReference type="PROSITE" id="PS50885"/>
    </source>
</evidence>
<protein>
    <recommendedName>
        <fullName evidence="5">HAMP domain-containing protein</fullName>
    </recommendedName>
</protein>
<keyword evidence="4" id="KW-0812">Transmembrane</keyword>